<proteinExistence type="predicted"/>
<accession>A0A4Y8LEM7</accession>
<feature type="transmembrane region" description="Helical" evidence="1">
    <location>
        <begin position="40"/>
        <end position="60"/>
    </location>
</feature>
<reference evidence="2 3" key="1">
    <citation type="submission" date="2019-03" db="EMBL/GenBank/DDBJ databases">
        <authorList>
            <person name="Yang Y."/>
        </authorList>
    </citation>
    <scope>NUCLEOTIDE SEQUENCE [LARGE SCALE GENOMIC DNA]</scope>
    <source>
        <strain evidence="2 3">ASL-1</strain>
    </source>
</reference>
<protein>
    <recommendedName>
        <fullName evidence="4">MFS transporter</fullName>
    </recommendedName>
</protein>
<evidence type="ECO:0000256" key="1">
    <source>
        <dbReference type="SAM" id="Phobius"/>
    </source>
</evidence>
<keyword evidence="1" id="KW-0812">Transmembrane</keyword>
<dbReference type="RefSeq" id="WP_134382502.1">
    <property type="nucleotide sequence ID" value="NZ_SORX01000010.1"/>
</dbReference>
<keyword evidence="1" id="KW-1133">Transmembrane helix</keyword>
<sequence>MRRFFSVLALIFILLGFGNTVSLANGGILIEALTFEAKGAAFLILYNLYGGLALLFSIMGNKNIYRMLLLAGSTLLIAVNLALSFVAVYGFQQP</sequence>
<evidence type="ECO:0008006" key="4">
    <source>
        <dbReference type="Google" id="ProtNLM"/>
    </source>
</evidence>
<dbReference type="EMBL" id="SORX01000010">
    <property type="protein sequence ID" value="TFD99460.1"/>
    <property type="molecule type" value="Genomic_DNA"/>
</dbReference>
<dbReference type="AlphaFoldDB" id="A0A4Y8LEM7"/>
<comment type="caution">
    <text evidence="2">The sequence shown here is derived from an EMBL/GenBank/DDBJ whole genome shotgun (WGS) entry which is preliminary data.</text>
</comment>
<feature type="transmembrane region" description="Helical" evidence="1">
    <location>
        <begin position="67"/>
        <end position="91"/>
    </location>
</feature>
<organism evidence="2 3">
    <name type="scientific">Jeotgalibacillus salarius</name>
    <dbReference type="NCBI Taxonomy" id="546023"/>
    <lineage>
        <taxon>Bacteria</taxon>
        <taxon>Bacillati</taxon>
        <taxon>Bacillota</taxon>
        <taxon>Bacilli</taxon>
        <taxon>Bacillales</taxon>
        <taxon>Caryophanaceae</taxon>
        <taxon>Jeotgalibacillus</taxon>
    </lineage>
</organism>
<gene>
    <name evidence="2" type="ORF">E2626_14470</name>
</gene>
<dbReference type="OrthoDB" id="2991240at2"/>
<evidence type="ECO:0000313" key="3">
    <source>
        <dbReference type="Proteomes" id="UP000297776"/>
    </source>
</evidence>
<keyword evidence="1" id="KW-0472">Membrane</keyword>
<evidence type="ECO:0000313" key="2">
    <source>
        <dbReference type="EMBL" id="TFD99460.1"/>
    </source>
</evidence>
<name>A0A4Y8LEM7_9BACL</name>
<dbReference type="Proteomes" id="UP000297776">
    <property type="component" value="Unassembled WGS sequence"/>
</dbReference>
<keyword evidence="3" id="KW-1185">Reference proteome</keyword>